<feature type="region of interest" description="Disordered" evidence="1">
    <location>
        <begin position="34"/>
        <end position="54"/>
    </location>
</feature>
<dbReference type="Proteomes" id="UP000016496">
    <property type="component" value="Unassembled WGS sequence"/>
</dbReference>
<dbReference type="EMBL" id="AWSV01000052">
    <property type="protein sequence ID" value="ERI86622.1"/>
    <property type="molecule type" value="Genomic_DNA"/>
</dbReference>
<evidence type="ECO:0000256" key="1">
    <source>
        <dbReference type="SAM" id="MobiDB-lite"/>
    </source>
</evidence>
<protein>
    <submittedName>
        <fullName evidence="2">Uncharacterized protein</fullName>
    </submittedName>
</protein>
<evidence type="ECO:0000313" key="3">
    <source>
        <dbReference type="Proteomes" id="UP000016496"/>
    </source>
</evidence>
<feature type="compositionally biased region" description="Polar residues" evidence="1">
    <location>
        <begin position="34"/>
        <end position="43"/>
    </location>
</feature>
<sequence>MFPQWETFETTQGEFGNIEERSFGNPRAFLREPTSVSAETASGNYGVHKKEPPHYIKPARNKKLRKKEFSL</sequence>
<gene>
    <name evidence="2" type="ORF">HMPREF1981_00853</name>
</gene>
<proteinExistence type="predicted"/>
<comment type="caution">
    <text evidence="2">The sequence shown here is derived from an EMBL/GenBank/DDBJ whole genome shotgun (WGS) entry which is preliminary data.</text>
</comment>
<name>U2DY51_9BACE</name>
<accession>U2DY51</accession>
<organism evidence="2 3">
    <name type="scientific">Bacteroides pyogenes F0041</name>
    <dbReference type="NCBI Taxonomy" id="1321819"/>
    <lineage>
        <taxon>Bacteria</taxon>
        <taxon>Pseudomonadati</taxon>
        <taxon>Bacteroidota</taxon>
        <taxon>Bacteroidia</taxon>
        <taxon>Bacteroidales</taxon>
        <taxon>Bacteroidaceae</taxon>
        <taxon>Bacteroides</taxon>
    </lineage>
</organism>
<evidence type="ECO:0000313" key="2">
    <source>
        <dbReference type="EMBL" id="ERI86622.1"/>
    </source>
</evidence>
<dbReference type="HOGENOM" id="CLU_2731675_0_0_10"/>
<dbReference type="AlphaFoldDB" id="U2DY51"/>
<reference evidence="2 3" key="1">
    <citation type="submission" date="2013-08" db="EMBL/GenBank/DDBJ databases">
        <authorList>
            <person name="Weinstock G."/>
            <person name="Sodergren E."/>
            <person name="Wylie T."/>
            <person name="Fulton L."/>
            <person name="Fulton R."/>
            <person name="Fronick C."/>
            <person name="O'Laughlin M."/>
            <person name="Godfrey J."/>
            <person name="Miner T."/>
            <person name="Herter B."/>
            <person name="Appelbaum E."/>
            <person name="Cordes M."/>
            <person name="Lek S."/>
            <person name="Wollam A."/>
            <person name="Pepin K.H."/>
            <person name="Palsikar V.B."/>
            <person name="Mitreva M."/>
            <person name="Wilson R.K."/>
        </authorList>
    </citation>
    <scope>NUCLEOTIDE SEQUENCE [LARGE SCALE GENOMIC DNA]</scope>
    <source>
        <strain evidence="2 3">F0041</strain>
    </source>
</reference>